<dbReference type="FunFam" id="1.50.10.10:FF:000032">
    <property type="entry name" value="Vacuolar acid trehalase"/>
    <property type="match status" value="1"/>
</dbReference>
<keyword evidence="6" id="KW-0732">Signal</keyword>
<dbReference type="RefSeq" id="XP_018038412.1">
    <property type="nucleotide sequence ID" value="XM_018176288.1"/>
</dbReference>
<gene>
    <name evidence="9" type="ORF">CC84DRAFT_1140457</name>
</gene>
<dbReference type="InterPro" id="IPR008928">
    <property type="entry name" value="6-hairpin_glycosidase_sf"/>
</dbReference>
<evidence type="ECO:0000256" key="4">
    <source>
        <dbReference type="ARBA" id="ARBA00022801"/>
    </source>
</evidence>
<evidence type="ECO:0000259" key="7">
    <source>
        <dbReference type="Pfam" id="PF03632"/>
    </source>
</evidence>
<dbReference type="GO" id="GO:0030246">
    <property type="term" value="F:carbohydrate binding"/>
    <property type="evidence" value="ECO:0007669"/>
    <property type="project" value="InterPro"/>
</dbReference>
<dbReference type="Gene3D" id="2.70.98.40">
    <property type="entry name" value="Glycoside hydrolase, family 65, N-terminal domain"/>
    <property type="match status" value="1"/>
</dbReference>
<dbReference type="InterPro" id="IPR037018">
    <property type="entry name" value="GH65_N"/>
</dbReference>
<dbReference type="InterPro" id="IPR005195">
    <property type="entry name" value="Glyco_hydro_65_M"/>
</dbReference>
<dbReference type="InterPro" id="IPR011013">
    <property type="entry name" value="Gal_mutarotase_sf_dom"/>
</dbReference>
<comment type="similarity">
    <text evidence="2">Belongs to the glycosyl hydrolase 65 family.</text>
</comment>
<dbReference type="Pfam" id="PF03636">
    <property type="entry name" value="Glyco_hydro_65N"/>
    <property type="match status" value="1"/>
</dbReference>
<comment type="catalytic activity">
    <reaction evidence="1">
        <text>alpha,alpha-trehalose + H2O = alpha-D-glucose + beta-D-glucose</text>
        <dbReference type="Rhea" id="RHEA:32675"/>
        <dbReference type="ChEBI" id="CHEBI:15377"/>
        <dbReference type="ChEBI" id="CHEBI:15903"/>
        <dbReference type="ChEBI" id="CHEBI:16551"/>
        <dbReference type="ChEBI" id="CHEBI:17925"/>
        <dbReference type="EC" id="3.2.1.28"/>
    </reaction>
</comment>
<evidence type="ECO:0000256" key="3">
    <source>
        <dbReference type="ARBA" id="ARBA00012757"/>
    </source>
</evidence>
<dbReference type="Pfam" id="PF03632">
    <property type="entry name" value="Glyco_hydro_65m"/>
    <property type="match status" value="1"/>
</dbReference>
<feature type="chain" id="PRO_5008058374" description="alpha,alpha-trehalase" evidence="6">
    <location>
        <begin position="19"/>
        <end position="1042"/>
    </location>
</feature>
<dbReference type="SUPFAM" id="SSF48208">
    <property type="entry name" value="Six-hairpin glycosidases"/>
    <property type="match status" value="1"/>
</dbReference>
<sequence length="1042" mass="115878">MQIRPFLLSALMPFAASTQKIANVDNVEWNDDLWMITSKQLDQGHYQSRMSLANGYLGINLAALGPFFEVDTPDAFTNNYNGWPLFNIRQTFATIAGFYDIDDKDGGTNYPWLTQYGGDSFLSGIPHWAGLIVEVNGAILNASTSRDEIDRFSTRLDMKSGILHWQFDWYPTNDPDTFINVRYEMFVHKLHINLAAVQVRLEPNRDVNVTVYDVIDGISAVRADFVDKGYEEDSPTIWSAVRPHNVTNVIAYVVSTLQCDLYETLDTRSDVDDDIFSSMHISSIGQSVHVELERGHISFISKYVGVASSDAFEDPKTIAMEASLSGAYAGFRNLEHSHIEEWQSIMTDDSVDRYNNPDGTLPEDPRIRELQITSVTNPFMILQNTIGPNALAAAGYNPRLNIHSIPVCGLGSDCYGGLIFWDAETWMALGLQLSHPQHIENIVNYRVEMYPQAKDNVKTAFASSKNQTGRFTGGCVFPWTSGRIGNCTASGPCFDYEYHINGDIAIAFRNQWIATGDAKQFNETFLPIANDIAYFYSELVDYNETSGYYELMNATDPDEYANNVNNVGFTSALIQRTLNETNEFNSLFGLPQNETWNNISAQMRLPVHEEAGIIMEYGSMNGSIVVKQADVVLIDDILNYENPYSLTDLDYYANKQSPDGPGMTYATFSIVANEISPSGCSSYTYNHYSSQPYARAPWFQYSEQMVDNVILNGGTHPGFPFLTGMGGANRIGIFGYLGLRMFVDKLDVDPSLPPQIPYLNYRTFYWQGYGINATSNATHTTLSRLPEKILDTANPAYASSIPVTLGTRRGSYTLKPDEALVLPNRMLGQTLTAAGNILQCRPVVPNPYSVSLPGQFPIAAVDGASSTKWQPENPTRVSYLTVDTQATTFGPIAHILFDWGAQPPVYFEVLVSNSSVPTKEDGFADEDLGDVRYVTHAIVQVSEPWNPERATVIEPVKGNQTNVTLLGEERVWSGRFVHLGIRGNLANATALAGGTVAEWSVILEQREEGGEDGAQGENEQGDEERVRPLVHKLWQAIKQIVL</sequence>
<keyword evidence="5" id="KW-0325">Glycoprotein</keyword>
<feature type="domain" description="Glycoside hydrolase family 65 central catalytic" evidence="7">
    <location>
        <begin position="397"/>
        <end position="617"/>
    </location>
</feature>
<dbReference type="GeneID" id="28759774"/>
<reference evidence="9 10" key="1">
    <citation type="submission" date="2016-05" db="EMBL/GenBank/DDBJ databases">
        <title>Comparative analysis of secretome profiles of manganese(II)-oxidizing ascomycete fungi.</title>
        <authorList>
            <consortium name="DOE Joint Genome Institute"/>
            <person name="Zeiner C.A."/>
            <person name="Purvine S.O."/>
            <person name="Zink E.M."/>
            <person name="Wu S."/>
            <person name="Pasa-Tolic L."/>
            <person name="Chaput D.L."/>
            <person name="Haridas S."/>
            <person name="Grigoriev I.V."/>
            <person name="Santelli C.M."/>
            <person name="Hansel C.M."/>
        </authorList>
    </citation>
    <scope>NUCLEOTIDE SEQUENCE [LARGE SCALE GENOMIC DNA]</scope>
    <source>
        <strain evidence="9 10">AP3s5-JAC2a</strain>
    </source>
</reference>
<dbReference type="InterPro" id="IPR005196">
    <property type="entry name" value="Glyco_hydro_65_N"/>
</dbReference>
<dbReference type="GO" id="GO:0005993">
    <property type="term" value="P:trehalose catabolic process"/>
    <property type="evidence" value="ECO:0007669"/>
    <property type="project" value="TreeGrafter"/>
</dbReference>
<protein>
    <recommendedName>
        <fullName evidence="3">alpha,alpha-trehalase</fullName>
        <ecNumber evidence="3">3.2.1.28</ecNumber>
    </recommendedName>
</protein>
<evidence type="ECO:0000256" key="2">
    <source>
        <dbReference type="ARBA" id="ARBA00006768"/>
    </source>
</evidence>
<evidence type="ECO:0000256" key="6">
    <source>
        <dbReference type="SAM" id="SignalP"/>
    </source>
</evidence>
<feature type="domain" description="Glycoside hydrolase family 65 N-terminal" evidence="8">
    <location>
        <begin position="40"/>
        <end position="310"/>
    </location>
</feature>
<dbReference type="InParanoid" id="A0A177CMQ9"/>
<name>A0A177CMQ9_9PLEO</name>
<keyword evidence="10" id="KW-1185">Reference proteome</keyword>
<evidence type="ECO:0000256" key="1">
    <source>
        <dbReference type="ARBA" id="ARBA00001576"/>
    </source>
</evidence>
<dbReference type="SUPFAM" id="SSF74650">
    <property type="entry name" value="Galactose mutarotase-like"/>
    <property type="match status" value="1"/>
</dbReference>
<dbReference type="Gene3D" id="1.50.10.10">
    <property type="match status" value="1"/>
</dbReference>
<dbReference type="PANTHER" id="PTHR11051:SF8">
    <property type="entry name" value="PROTEIN-GLUCOSYLGALACTOSYLHYDROXYLYSINE GLUCOSIDASE"/>
    <property type="match status" value="1"/>
</dbReference>
<keyword evidence="4" id="KW-0378">Hydrolase</keyword>
<dbReference type="OrthoDB" id="200349at2759"/>
<dbReference type="GO" id="GO:0009277">
    <property type="term" value="C:fungal-type cell wall"/>
    <property type="evidence" value="ECO:0007669"/>
    <property type="project" value="TreeGrafter"/>
</dbReference>
<evidence type="ECO:0000313" key="10">
    <source>
        <dbReference type="Proteomes" id="UP000077069"/>
    </source>
</evidence>
<proteinExistence type="inferred from homology"/>
<evidence type="ECO:0000313" key="9">
    <source>
        <dbReference type="EMBL" id="OAG08047.1"/>
    </source>
</evidence>
<evidence type="ECO:0000256" key="5">
    <source>
        <dbReference type="ARBA" id="ARBA00023180"/>
    </source>
</evidence>
<organism evidence="9 10">
    <name type="scientific">Paraphaeosphaeria sporulosa</name>
    <dbReference type="NCBI Taxonomy" id="1460663"/>
    <lineage>
        <taxon>Eukaryota</taxon>
        <taxon>Fungi</taxon>
        <taxon>Dikarya</taxon>
        <taxon>Ascomycota</taxon>
        <taxon>Pezizomycotina</taxon>
        <taxon>Dothideomycetes</taxon>
        <taxon>Pleosporomycetidae</taxon>
        <taxon>Pleosporales</taxon>
        <taxon>Massarineae</taxon>
        <taxon>Didymosphaeriaceae</taxon>
        <taxon>Paraphaeosphaeria</taxon>
    </lineage>
</organism>
<dbReference type="AlphaFoldDB" id="A0A177CMQ9"/>
<dbReference type="EMBL" id="KV441550">
    <property type="protein sequence ID" value="OAG08047.1"/>
    <property type="molecule type" value="Genomic_DNA"/>
</dbReference>
<accession>A0A177CMQ9</accession>
<evidence type="ECO:0000259" key="8">
    <source>
        <dbReference type="Pfam" id="PF03636"/>
    </source>
</evidence>
<feature type="signal peptide" evidence="6">
    <location>
        <begin position="1"/>
        <end position="18"/>
    </location>
</feature>
<dbReference type="FunCoup" id="A0A177CMQ9">
    <property type="interactions" value="71"/>
</dbReference>
<dbReference type="GO" id="GO:0004555">
    <property type="term" value="F:alpha,alpha-trehalase activity"/>
    <property type="evidence" value="ECO:0007669"/>
    <property type="project" value="UniProtKB-EC"/>
</dbReference>
<dbReference type="Proteomes" id="UP000077069">
    <property type="component" value="Unassembled WGS sequence"/>
</dbReference>
<dbReference type="STRING" id="1460663.A0A177CMQ9"/>
<dbReference type="InterPro" id="IPR012341">
    <property type="entry name" value="6hp_glycosidase-like_sf"/>
</dbReference>
<dbReference type="EC" id="3.2.1.28" evidence="3"/>
<dbReference type="PANTHER" id="PTHR11051">
    <property type="entry name" value="GLYCOSYL HYDROLASE-RELATED"/>
    <property type="match status" value="1"/>
</dbReference>